<evidence type="ECO:0000313" key="3">
    <source>
        <dbReference type="EMBL" id="PKI35158.1"/>
    </source>
</evidence>
<sequence>MELHEYFSTSKADEVRAMRRQHSIHNLKTFMHVSEFVLGLMILLTWNSTGLAVAVGATGNCLCHVSSLFGRPISVFLISNGIVAAVSVLSSGKGPDKIGDCSDLYDDEYVSHGGHPAGGVSPLPPEVDVYHSAPAERQAVLLSQQAQQGPVCQDTERTVVTVGEVEQVEPANVGEPRGGCRNGRVMIVAKRQLACEKNRKEAGGAESADLWRT</sequence>
<keyword evidence="1" id="KW-1133">Transmembrane helix</keyword>
<proteinExistence type="predicted"/>
<reference evidence="3 5" key="3">
    <citation type="submission" date="2017-11" db="EMBL/GenBank/DDBJ databases">
        <title>De-novo sequencing of pomegranate (Punica granatum L.) genome.</title>
        <authorList>
            <person name="Akparov Z."/>
            <person name="Amiraslanov A."/>
            <person name="Hajiyeva S."/>
            <person name="Abbasov M."/>
            <person name="Kaur K."/>
            <person name="Hamwieh A."/>
            <person name="Solovyev V."/>
            <person name="Salamov A."/>
            <person name="Braich B."/>
            <person name="Kosarev P."/>
            <person name="Mahmoud A."/>
            <person name="Hajiyev E."/>
            <person name="Babayeva S."/>
            <person name="Izzatullayeva V."/>
            <person name="Mammadov A."/>
            <person name="Mammadov A."/>
            <person name="Sharifova S."/>
            <person name="Ojaghi J."/>
            <person name="Eynullazada K."/>
            <person name="Bayramov B."/>
            <person name="Abdulazimova A."/>
            <person name="Shahmuradov I."/>
        </authorList>
    </citation>
    <scope>NUCLEOTIDE SEQUENCE [LARGE SCALE GENOMIC DNA]</scope>
    <source>
        <strain evidence="3">AG2017</strain>
        <strain evidence="5">cv. AG2017</strain>
        <tissue evidence="3">Leaf</tissue>
    </source>
</reference>
<dbReference type="Proteomes" id="UP000233551">
    <property type="component" value="Unassembled WGS sequence"/>
</dbReference>
<evidence type="ECO:0000313" key="4">
    <source>
        <dbReference type="Proteomes" id="UP000197138"/>
    </source>
</evidence>
<gene>
    <name evidence="2" type="ORF">CDL15_Pgr006892</name>
    <name evidence="3" type="ORF">CRG98_044433</name>
</gene>
<comment type="caution">
    <text evidence="2">The sequence shown here is derived from an EMBL/GenBank/DDBJ whole genome shotgun (WGS) entry which is preliminary data.</text>
</comment>
<reference evidence="2" key="2">
    <citation type="submission" date="2017-06" db="EMBL/GenBank/DDBJ databases">
        <title>The pomegranate genome and the genomics of punicalagin biosynthesis.</title>
        <authorList>
            <person name="Xu C."/>
        </authorList>
    </citation>
    <scope>NUCLEOTIDE SEQUENCE [LARGE SCALE GENOMIC DNA]</scope>
    <source>
        <tissue evidence="2">Fresh leaf</tissue>
    </source>
</reference>
<dbReference type="PANTHER" id="PTHR33640:SF3">
    <property type="entry name" value="DUF4408 DOMAIN-CONTAINING PROTEIN"/>
    <property type="match status" value="1"/>
</dbReference>
<keyword evidence="5" id="KW-1185">Reference proteome</keyword>
<feature type="transmembrane region" description="Helical" evidence="1">
    <location>
        <begin position="36"/>
        <end position="57"/>
    </location>
</feature>
<organism evidence="2 4">
    <name type="scientific">Punica granatum</name>
    <name type="common">Pomegranate</name>
    <dbReference type="NCBI Taxonomy" id="22663"/>
    <lineage>
        <taxon>Eukaryota</taxon>
        <taxon>Viridiplantae</taxon>
        <taxon>Streptophyta</taxon>
        <taxon>Embryophyta</taxon>
        <taxon>Tracheophyta</taxon>
        <taxon>Spermatophyta</taxon>
        <taxon>Magnoliopsida</taxon>
        <taxon>eudicotyledons</taxon>
        <taxon>Gunneridae</taxon>
        <taxon>Pentapetalae</taxon>
        <taxon>rosids</taxon>
        <taxon>malvids</taxon>
        <taxon>Myrtales</taxon>
        <taxon>Lythraceae</taxon>
        <taxon>Punica</taxon>
    </lineage>
</organism>
<keyword evidence="1" id="KW-0812">Transmembrane</keyword>
<keyword evidence="1" id="KW-0472">Membrane</keyword>
<reference evidence="4" key="1">
    <citation type="journal article" date="2017" name="Plant J.">
        <title>The pomegranate (Punica granatum L.) genome and the genomics of punicalagin biosynthesis.</title>
        <authorList>
            <person name="Qin G."/>
            <person name="Xu C."/>
            <person name="Ming R."/>
            <person name="Tang H."/>
            <person name="Guyot R."/>
            <person name="Kramer E.M."/>
            <person name="Hu Y."/>
            <person name="Yi X."/>
            <person name="Qi Y."/>
            <person name="Xu X."/>
            <person name="Gao Z."/>
            <person name="Pan H."/>
            <person name="Jian J."/>
            <person name="Tian Y."/>
            <person name="Yue Z."/>
            <person name="Xu Y."/>
        </authorList>
    </citation>
    <scope>NUCLEOTIDE SEQUENCE [LARGE SCALE GENOMIC DNA]</scope>
    <source>
        <strain evidence="4">cv. Dabenzi</strain>
    </source>
</reference>
<evidence type="ECO:0000313" key="5">
    <source>
        <dbReference type="Proteomes" id="UP000233551"/>
    </source>
</evidence>
<dbReference type="EMBL" id="PGOL01005439">
    <property type="protein sequence ID" value="PKI35158.1"/>
    <property type="molecule type" value="Genomic_DNA"/>
</dbReference>
<dbReference type="PANTHER" id="PTHR33640">
    <property type="entry name" value="TRANSMEMBRANE PROTEIN"/>
    <property type="match status" value="1"/>
</dbReference>
<evidence type="ECO:0000256" key="1">
    <source>
        <dbReference type="SAM" id="Phobius"/>
    </source>
</evidence>
<feature type="transmembrane region" description="Helical" evidence="1">
    <location>
        <begin position="69"/>
        <end position="89"/>
    </location>
</feature>
<evidence type="ECO:0000313" key="2">
    <source>
        <dbReference type="EMBL" id="OWM80861.1"/>
    </source>
</evidence>
<accession>A0A218X8M1</accession>
<protein>
    <submittedName>
        <fullName evidence="2">Uncharacterized protein</fullName>
    </submittedName>
</protein>
<name>A0A218X8M1_PUNGR</name>
<dbReference type="AlphaFoldDB" id="A0A218X8M1"/>
<dbReference type="Proteomes" id="UP000197138">
    <property type="component" value="Unassembled WGS sequence"/>
</dbReference>
<dbReference type="EMBL" id="MTKT01002214">
    <property type="protein sequence ID" value="OWM80861.1"/>
    <property type="molecule type" value="Genomic_DNA"/>
</dbReference>